<keyword evidence="6" id="KW-1000">Mitochondrion outer membrane</keyword>
<dbReference type="OrthoDB" id="284357at2759"/>
<comment type="subcellular location">
    <subcellularLocation>
        <location evidence="1">Mitochondrion outer membrane</location>
        <topology evidence="1">Single-pass membrane protein</topology>
    </subcellularLocation>
</comment>
<evidence type="ECO:0000256" key="11">
    <source>
        <dbReference type="ARBA" id="ARBA00032786"/>
    </source>
</evidence>
<keyword evidence="7" id="KW-0653">Protein transport</keyword>
<dbReference type="GO" id="GO:0030150">
    <property type="term" value="P:protein import into mitochondrial matrix"/>
    <property type="evidence" value="ECO:0007669"/>
    <property type="project" value="InterPro"/>
</dbReference>
<dbReference type="PANTHER" id="PTHR46722">
    <property type="entry name" value="MITOCHONDRIAL IMPORT RECEPTOR SUBUNIT TOM7 HOMOLOG"/>
    <property type="match status" value="1"/>
</dbReference>
<evidence type="ECO:0000313" key="13">
    <source>
        <dbReference type="EMBL" id="RNA08925.1"/>
    </source>
</evidence>
<dbReference type="GO" id="GO:1903955">
    <property type="term" value="P:positive regulation of protein targeting to mitochondrion"/>
    <property type="evidence" value="ECO:0007669"/>
    <property type="project" value="TreeGrafter"/>
</dbReference>
<keyword evidence="14" id="KW-1185">Reference proteome</keyword>
<keyword evidence="13" id="KW-0675">Receptor</keyword>
<keyword evidence="4" id="KW-0813">Transport</keyword>
<evidence type="ECO:0000256" key="1">
    <source>
        <dbReference type="ARBA" id="ARBA00004572"/>
    </source>
</evidence>
<dbReference type="EMBL" id="REGN01006595">
    <property type="protein sequence ID" value="RNA08925.1"/>
    <property type="molecule type" value="Genomic_DNA"/>
</dbReference>
<proteinExistence type="inferred from homology"/>
<protein>
    <recommendedName>
        <fullName evidence="3">Mitochondrial import receptor subunit TOM7 homolog</fullName>
    </recommendedName>
    <alternativeName>
        <fullName evidence="11">Translocase of outer membrane 7 kDa subunit homolog</fullName>
    </alternativeName>
</protein>
<evidence type="ECO:0000256" key="9">
    <source>
        <dbReference type="ARBA" id="ARBA00023128"/>
    </source>
</evidence>
<dbReference type="Pfam" id="PF08038">
    <property type="entry name" value="Tom7"/>
    <property type="match status" value="1"/>
</dbReference>
<dbReference type="Proteomes" id="UP000276133">
    <property type="component" value="Unassembled WGS sequence"/>
</dbReference>
<dbReference type="AlphaFoldDB" id="A0A3M7QDA4"/>
<evidence type="ECO:0000256" key="12">
    <source>
        <dbReference type="SAM" id="Phobius"/>
    </source>
</evidence>
<evidence type="ECO:0000256" key="5">
    <source>
        <dbReference type="ARBA" id="ARBA00022692"/>
    </source>
</evidence>
<name>A0A3M7QDA4_BRAPC</name>
<comment type="similarity">
    <text evidence="2">Belongs to the Tom7 family.</text>
</comment>
<feature type="transmembrane region" description="Helical" evidence="12">
    <location>
        <begin position="12"/>
        <end position="32"/>
    </location>
</feature>
<sequence>MEDFKKRLSNVLAFSRFVFHWGFIPFVIYLGFNTGADEGQPPLNLLHDKKIAFVATRVFDLIFEKYWNKYQKPVPINAVINTIVDRIGVIIADYLLPIFHITKFLTKNTLSAVLKFSNN</sequence>
<evidence type="ECO:0000313" key="14">
    <source>
        <dbReference type="Proteomes" id="UP000276133"/>
    </source>
</evidence>
<comment type="caution">
    <text evidence="13">The sequence shown here is derived from an EMBL/GenBank/DDBJ whole genome shotgun (WGS) entry which is preliminary data.</text>
</comment>
<evidence type="ECO:0000256" key="8">
    <source>
        <dbReference type="ARBA" id="ARBA00022989"/>
    </source>
</evidence>
<organism evidence="13 14">
    <name type="scientific">Brachionus plicatilis</name>
    <name type="common">Marine rotifer</name>
    <name type="synonym">Brachionus muelleri</name>
    <dbReference type="NCBI Taxonomy" id="10195"/>
    <lineage>
        <taxon>Eukaryota</taxon>
        <taxon>Metazoa</taxon>
        <taxon>Spiralia</taxon>
        <taxon>Gnathifera</taxon>
        <taxon>Rotifera</taxon>
        <taxon>Eurotatoria</taxon>
        <taxon>Monogononta</taxon>
        <taxon>Pseudotrocha</taxon>
        <taxon>Ploima</taxon>
        <taxon>Brachionidae</taxon>
        <taxon>Brachionus</taxon>
    </lineage>
</organism>
<evidence type="ECO:0000256" key="2">
    <source>
        <dbReference type="ARBA" id="ARBA00010917"/>
    </source>
</evidence>
<evidence type="ECO:0000256" key="4">
    <source>
        <dbReference type="ARBA" id="ARBA00022448"/>
    </source>
</evidence>
<keyword evidence="9" id="KW-0496">Mitochondrion</keyword>
<reference evidence="13 14" key="1">
    <citation type="journal article" date="2018" name="Sci. Rep.">
        <title>Genomic signatures of local adaptation to the degree of environmental predictability in rotifers.</title>
        <authorList>
            <person name="Franch-Gras L."/>
            <person name="Hahn C."/>
            <person name="Garcia-Roger E.M."/>
            <person name="Carmona M.J."/>
            <person name="Serra M."/>
            <person name="Gomez A."/>
        </authorList>
    </citation>
    <scope>NUCLEOTIDE SEQUENCE [LARGE SCALE GENOMIC DNA]</scope>
    <source>
        <strain evidence="13">HYR1</strain>
    </source>
</reference>
<evidence type="ECO:0000256" key="7">
    <source>
        <dbReference type="ARBA" id="ARBA00022927"/>
    </source>
</evidence>
<evidence type="ECO:0000256" key="10">
    <source>
        <dbReference type="ARBA" id="ARBA00023136"/>
    </source>
</evidence>
<gene>
    <name evidence="13" type="ORF">BpHYR1_026828</name>
</gene>
<evidence type="ECO:0000256" key="3">
    <source>
        <dbReference type="ARBA" id="ARBA00014537"/>
    </source>
</evidence>
<evidence type="ECO:0000256" key="6">
    <source>
        <dbReference type="ARBA" id="ARBA00022787"/>
    </source>
</evidence>
<keyword evidence="8 12" id="KW-1133">Transmembrane helix</keyword>
<keyword evidence="5 12" id="KW-0812">Transmembrane</keyword>
<dbReference type="InterPro" id="IPR012621">
    <property type="entry name" value="Tom7"/>
</dbReference>
<dbReference type="GO" id="GO:0005742">
    <property type="term" value="C:mitochondrial outer membrane translocase complex"/>
    <property type="evidence" value="ECO:0007669"/>
    <property type="project" value="InterPro"/>
</dbReference>
<accession>A0A3M7QDA4</accession>
<dbReference type="PANTHER" id="PTHR46722:SF1">
    <property type="entry name" value="MITOCHONDRIAL IMPORT RECEPTOR SUBUNIT TOM7 HOMOLOG"/>
    <property type="match status" value="1"/>
</dbReference>
<keyword evidence="10 12" id="KW-0472">Membrane</keyword>